<dbReference type="PANTHER" id="PTHR11527">
    <property type="entry name" value="HEAT-SHOCK PROTEIN 20 FAMILY MEMBER"/>
    <property type="match status" value="1"/>
</dbReference>
<reference evidence="6" key="1">
    <citation type="journal article" date="2019" name="Int. J. Syst. Evol. Microbiol.">
        <title>The Global Catalogue of Microorganisms (GCM) 10K type strain sequencing project: providing services to taxonomists for standard genome sequencing and annotation.</title>
        <authorList>
            <consortium name="The Broad Institute Genomics Platform"/>
            <consortium name="The Broad Institute Genome Sequencing Center for Infectious Disease"/>
            <person name="Wu L."/>
            <person name="Ma J."/>
        </authorList>
    </citation>
    <scope>NUCLEOTIDE SEQUENCE [LARGE SCALE GENOMIC DNA]</scope>
    <source>
        <strain evidence="6">JCM 14046</strain>
    </source>
</reference>
<dbReference type="Proteomes" id="UP001501612">
    <property type="component" value="Unassembled WGS sequence"/>
</dbReference>
<dbReference type="PROSITE" id="PS01031">
    <property type="entry name" value="SHSP"/>
    <property type="match status" value="1"/>
</dbReference>
<evidence type="ECO:0000256" key="2">
    <source>
        <dbReference type="RuleBase" id="RU003616"/>
    </source>
</evidence>
<name>A0ABP5B532_9ACTN</name>
<dbReference type="InterPro" id="IPR002068">
    <property type="entry name" value="A-crystallin/Hsp20_dom"/>
</dbReference>
<dbReference type="InterPro" id="IPR008978">
    <property type="entry name" value="HSP20-like_chaperone"/>
</dbReference>
<gene>
    <name evidence="5" type="ORF">GCM10009737_36830</name>
</gene>
<organism evidence="5 6">
    <name type="scientific">Nocardioides lentus</name>
    <dbReference type="NCBI Taxonomy" id="338077"/>
    <lineage>
        <taxon>Bacteria</taxon>
        <taxon>Bacillati</taxon>
        <taxon>Actinomycetota</taxon>
        <taxon>Actinomycetes</taxon>
        <taxon>Propionibacteriales</taxon>
        <taxon>Nocardioidaceae</taxon>
        <taxon>Nocardioides</taxon>
    </lineage>
</organism>
<comment type="similarity">
    <text evidence="1 2">Belongs to the small heat shock protein (HSP20) family.</text>
</comment>
<evidence type="ECO:0000259" key="4">
    <source>
        <dbReference type="PROSITE" id="PS01031"/>
    </source>
</evidence>
<dbReference type="RefSeq" id="WP_344009393.1">
    <property type="nucleotide sequence ID" value="NZ_BAAAMY010000014.1"/>
</dbReference>
<evidence type="ECO:0000313" key="5">
    <source>
        <dbReference type="EMBL" id="GAA1931500.1"/>
    </source>
</evidence>
<evidence type="ECO:0000256" key="1">
    <source>
        <dbReference type="PROSITE-ProRule" id="PRU00285"/>
    </source>
</evidence>
<comment type="caution">
    <text evidence="5">The sequence shown here is derived from an EMBL/GenBank/DDBJ whole genome shotgun (WGS) entry which is preliminary data.</text>
</comment>
<evidence type="ECO:0000256" key="3">
    <source>
        <dbReference type="SAM" id="MobiDB-lite"/>
    </source>
</evidence>
<dbReference type="InterPro" id="IPR031107">
    <property type="entry name" value="Small_HSP"/>
</dbReference>
<dbReference type="EMBL" id="BAAAMY010000014">
    <property type="protein sequence ID" value="GAA1931500.1"/>
    <property type="molecule type" value="Genomic_DNA"/>
</dbReference>
<proteinExistence type="inferred from homology"/>
<keyword evidence="6" id="KW-1185">Reference proteome</keyword>
<feature type="region of interest" description="Disordered" evidence="3">
    <location>
        <begin position="152"/>
        <end position="176"/>
    </location>
</feature>
<evidence type="ECO:0000313" key="6">
    <source>
        <dbReference type="Proteomes" id="UP001501612"/>
    </source>
</evidence>
<dbReference type="Gene3D" id="2.60.40.790">
    <property type="match status" value="1"/>
</dbReference>
<feature type="domain" description="SHSP" evidence="4">
    <location>
        <begin position="43"/>
        <end position="162"/>
    </location>
</feature>
<sequence length="176" mass="18772">MSDDRRNPFDGVTDYFSELARMRTLGTHGTLPSAERAGEGGQRTHASAWVPATDILAVGDDLVIQLELPGVAADDVDLRLHHGVLTVSGSREAVAVPGDDGPVEPPYFVRERYVGEFRRSITLPDGTQPEDLSAEFADGLVEVRVAGAAQGPRSTRIAVADRSRASTRRPVAGPAD</sequence>
<dbReference type="SUPFAM" id="SSF49764">
    <property type="entry name" value="HSP20-like chaperones"/>
    <property type="match status" value="1"/>
</dbReference>
<dbReference type="Pfam" id="PF00011">
    <property type="entry name" value="HSP20"/>
    <property type="match status" value="1"/>
</dbReference>
<protein>
    <recommendedName>
        <fullName evidence="4">SHSP domain-containing protein</fullName>
    </recommendedName>
</protein>
<accession>A0ABP5B532</accession>
<dbReference type="CDD" id="cd06464">
    <property type="entry name" value="ACD_sHsps-like"/>
    <property type="match status" value="1"/>
</dbReference>